<dbReference type="Proteomes" id="UP000186607">
    <property type="component" value="Unassembled WGS sequence"/>
</dbReference>
<evidence type="ECO:0000313" key="3">
    <source>
        <dbReference type="Proteomes" id="UP000186607"/>
    </source>
</evidence>
<proteinExistence type="predicted"/>
<keyword evidence="3" id="KW-1185">Reference proteome</keyword>
<dbReference type="RefSeq" id="WP_075837019.1">
    <property type="nucleotide sequence ID" value="NZ_MSTI01000179.1"/>
</dbReference>
<evidence type="ECO:0000313" key="2">
    <source>
        <dbReference type="EMBL" id="OLV15453.1"/>
    </source>
</evidence>
<dbReference type="InterPro" id="IPR046818">
    <property type="entry name" value="MmeI_C"/>
</dbReference>
<dbReference type="OrthoDB" id="9815272at2"/>
<evidence type="ECO:0000259" key="1">
    <source>
        <dbReference type="Pfam" id="PF20467"/>
    </source>
</evidence>
<dbReference type="AlphaFoldDB" id="A0A1U7NRA1"/>
<gene>
    <name evidence="2" type="ORF">BOO71_0014812</name>
</gene>
<dbReference type="GO" id="GO:0008168">
    <property type="term" value="F:methyltransferase activity"/>
    <property type="evidence" value="ECO:0007669"/>
    <property type="project" value="UniProtKB-KW"/>
</dbReference>
<reference evidence="2 3" key="1">
    <citation type="submission" date="2017-01" db="EMBL/GenBank/DDBJ databases">
        <title>Genome Analysis of Deinococcus marmoris KOPRI26562.</title>
        <authorList>
            <person name="Kim J.H."/>
            <person name="Oh H.-M."/>
        </authorList>
    </citation>
    <scope>NUCLEOTIDE SEQUENCE [LARGE SCALE GENOMIC DNA]</scope>
    <source>
        <strain evidence="2 3">KOPRI26562</strain>
    </source>
</reference>
<keyword evidence="2" id="KW-0808">Transferase</keyword>
<dbReference type="Pfam" id="PF20467">
    <property type="entry name" value="MmeI_C"/>
    <property type="match status" value="1"/>
</dbReference>
<name>A0A1U7NRA1_9DEIO</name>
<protein>
    <submittedName>
        <fullName evidence="2">Type II restriction enzyme with methylase subunit</fullName>
    </submittedName>
</protein>
<feature type="domain" description="MmeI-like C-terminal" evidence="1">
    <location>
        <begin position="6"/>
        <end position="91"/>
    </location>
</feature>
<comment type="caution">
    <text evidence="2">The sequence shown here is derived from an EMBL/GenBank/DDBJ whole genome shotgun (WGS) entry which is preliminary data.</text>
</comment>
<dbReference type="GO" id="GO:0032259">
    <property type="term" value="P:methylation"/>
    <property type="evidence" value="ECO:0007669"/>
    <property type="project" value="UniProtKB-KW"/>
</dbReference>
<dbReference type="EMBL" id="MSTI01000179">
    <property type="protein sequence ID" value="OLV15453.1"/>
    <property type="molecule type" value="Genomic_DNA"/>
</dbReference>
<accession>A0A1U7NRA1</accession>
<organism evidence="2 3">
    <name type="scientific">Deinococcus marmoris</name>
    <dbReference type="NCBI Taxonomy" id="249408"/>
    <lineage>
        <taxon>Bacteria</taxon>
        <taxon>Thermotogati</taxon>
        <taxon>Deinococcota</taxon>
        <taxon>Deinococci</taxon>
        <taxon>Deinococcales</taxon>
        <taxon>Deinococcaceae</taxon>
        <taxon>Deinococcus</taxon>
    </lineage>
</organism>
<dbReference type="STRING" id="249408.BOO71_0014812"/>
<sequence length="97" mass="10915">MRLNGEQRAEIEKWARRVVQMREHLLVQNAKTTLTDLYNEVVRLKETPDDAHPVAALVTAHAQLDSAVAAAYDWAWLLAEDELLARLLALNLERAGG</sequence>
<keyword evidence="2" id="KW-0489">Methyltransferase</keyword>